<name>A0A1E8GNT7_9LACT</name>
<dbReference type="OrthoDB" id="9782128at2"/>
<evidence type="ECO:0000313" key="3">
    <source>
        <dbReference type="EMBL" id="OFI49934.1"/>
    </source>
</evidence>
<protein>
    <recommendedName>
        <fullName evidence="5">Phosphoglycerate mutase</fullName>
    </recommendedName>
</protein>
<accession>A0A1E8GNT7</accession>
<gene>
    <name evidence="3" type="ORF">BG261_09830</name>
</gene>
<organism evidence="3 4">
    <name type="scientific">Floricoccus tropicus</name>
    <dbReference type="NCBI Taxonomy" id="1859473"/>
    <lineage>
        <taxon>Bacteria</taxon>
        <taxon>Bacillati</taxon>
        <taxon>Bacillota</taxon>
        <taxon>Bacilli</taxon>
        <taxon>Lactobacillales</taxon>
        <taxon>Streptococcaceae</taxon>
        <taxon>Floricoccus</taxon>
    </lineage>
</organism>
<dbReference type="Gene3D" id="3.40.50.1240">
    <property type="entry name" value="Phosphoglycerate mutase-like"/>
    <property type="match status" value="1"/>
</dbReference>
<dbReference type="Proteomes" id="UP000178622">
    <property type="component" value="Unassembled WGS sequence"/>
</dbReference>
<dbReference type="RefSeq" id="WP_070791600.1">
    <property type="nucleotide sequence ID" value="NZ_MKIR01000004.1"/>
</dbReference>
<dbReference type="SMART" id="SM00855">
    <property type="entry name" value="PGAM"/>
    <property type="match status" value="1"/>
</dbReference>
<evidence type="ECO:0000313" key="4">
    <source>
        <dbReference type="Proteomes" id="UP000178622"/>
    </source>
</evidence>
<dbReference type="PANTHER" id="PTHR48100">
    <property type="entry name" value="BROAD-SPECIFICITY PHOSPHATASE YOR283W-RELATED"/>
    <property type="match status" value="1"/>
</dbReference>
<evidence type="ECO:0000256" key="1">
    <source>
        <dbReference type="PIRSR" id="PIRSR613078-1"/>
    </source>
</evidence>
<dbReference type="InterPro" id="IPR050275">
    <property type="entry name" value="PGM_Phosphatase"/>
</dbReference>
<dbReference type="InterPro" id="IPR013078">
    <property type="entry name" value="His_Pase_superF_clade-1"/>
</dbReference>
<comment type="caution">
    <text evidence="3">The sequence shown here is derived from an EMBL/GenBank/DDBJ whole genome shotgun (WGS) entry which is preliminary data.</text>
</comment>
<evidence type="ECO:0000256" key="2">
    <source>
        <dbReference type="PIRSR" id="PIRSR613078-2"/>
    </source>
</evidence>
<evidence type="ECO:0008006" key="5">
    <source>
        <dbReference type="Google" id="ProtNLM"/>
    </source>
</evidence>
<dbReference type="GO" id="GO:0016791">
    <property type="term" value="F:phosphatase activity"/>
    <property type="evidence" value="ECO:0007669"/>
    <property type="project" value="TreeGrafter"/>
</dbReference>
<dbReference type="Pfam" id="PF00300">
    <property type="entry name" value="His_Phos_1"/>
    <property type="match status" value="1"/>
</dbReference>
<sequence>MKLYFVRHGKTVWNLERRFQGMTGDSPLLEESYEQTAILGDYLADTEFKKVIVSPSKRAQDTAKGIIEKNKNPLIIETDKRLYEWKLGNLEGREIEKVTEQFPEQIYAFRNNPAEFDGSIFGAENVSQVITRVKEVVDDLATDPTISPNDNILIVSHGATLTSSIQSLIGTPNDQLRKDGILSNSSLTIVDVKNPDNIELIEWNKIVY</sequence>
<dbReference type="SUPFAM" id="SSF53254">
    <property type="entry name" value="Phosphoglycerate mutase-like"/>
    <property type="match status" value="1"/>
</dbReference>
<dbReference type="EMBL" id="MKIR01000004">
    <property type="protein sequence ID" value="OFI49934.1"/>
    <property type="molecule type" value="Genomic_DNA"/>
</dbReference>
<dbReference type="GO" id="GO:0005737">
    <property type="term" value="C:cytoplasm"/>
    <property type="evidence" value="ECO:0007669"/>
    <property type="project" value="TreeGrafter"/>
</dbReference>
<feature type="active site" description="Tele-phosphohistidine intermediate" evidence="1">
    <location>
        <position position="8"/>
    </location>
</feature>
<feature type="active site" description="Proton donor/acceptor" evidence="1">
    <location>
        <position position="84"/>
    </location>
</feature>
<dbReference type="InterPro" id="IPR029033">
    <property type="entry name" value="His_PPase_superfam"/>
</dbReference>
<dbReference type="PANTHER" id="PTHR48100:SF1">
    <property type="entry name" value="HISTIDINE PHOSPHATASE FAMILY PROTEIN-RELATED"/>
    <property type="match status" value="1"/>
</dbReference>
<proteinExistence type="predicted"/>
<dbReference type="STRING" id="1859473.BG261_09830"/>
<dbReference type="AlphaFoldDB" id="A0A1E8GNT7"/>
<reference evidence="4" key="1">
    <citation type="submission" date="2016-09" db="EMBL/GenBank/DDBJ databases">
        <title>Draft genome sequence of a novel species of the family Streptococcaceae isolated from flowers.</title>
        <authorList>
            <person name="Chuah L.-O."/>
            <person name="Yap K.-P."/>
            <person name="Thong K.L."/>
            <person name="Liong M.T."/>
            <person name="Ahmad R."/>
            <person name="Rusul G."/>
        </authorList>
    </citation>
    <scope>NUCLEOTIDE SEQUENCE [LARGE SCALE GENOMIC DNA]</scope>
    <source>
        <strain evidence="4">DF1</strain>
    </source>
</reference>
<keyword evidence="4" id="KW-1185">Reference proteome</keyword>
<feature type="binding site" evidence="2">
    <location>
        <position position="58"/>
    </location>
    <ligand>
        <name>substrate</name>
    </ligand>
</feature>
<dbReference type="CDD" id="cd07067">
    <property type="entry name" value="HP_PGM_like"/>
    <property type="match status" value="1"/>
</dbReference>
<feature type="binding site" evidence="2">
    <location>
        <begin position="7"/>
        <end position="14"/>
    </location>
    <ligand>
        <name>substrate</name>
    </ligand>
</feature>